<gene>
    <name evidence="3" type="ORF">TMSB3V08_LOCUS6477</name>
</gene>
<dbReference type="PANTHER" id="PTHR43313">
    <property type="entry name" value="SHORT-CHAIN DEHYDROGENASE/REDUCTASE FAMILY 9C"/>
    <property type="match status" value="1"/>
</dbReference>
<dbReference type="AlphaFoldDB" id="A0A7R9E941"/>
<evidence type="ECO:0000313" key="3">
    <source>
        <dbReference type="EMBL" id="CAD7429701.1"/>
    </source>
</evidence>
<dbReference type="InterPro" id="IPR036291">
    <property type="entry name" value="NAD(P)-bd_dom_sf"/>
</dbReference>
<dbReference type="PANTHER" id="PTHR43313:SF36">
    <property type="entry name" value="D-BETA-HYDROXYBUTYRATE DEHYDROGENASE, MITOCHONDRIAL"/>
    <property type="match status" value="1"/>
</dbReference>
<dbReference type="GO" id="GO:0008202">
    <property type="term" value="P:steroid metabolic process"/>
    <property type="evidence" value="ECO:0007669"/>
    <property type="project" value="TreeGrafter"/>
</dbReference>
<accession>A0A7R9E941</accession>
<feature type="transmembrane region" description="Helical" evidence="2">
    <location>
        <begin position="82"/>
        <end position="101"/>
    </location>
</feature>
<dbReference type="Pfam" id="PF00106">
    <property type="entry name" value="adh_short"/>
    <property type="match status" value="1"/>
</dbReference>
<evidence type="ECO:0000256" key="2">
    <source>
        <dbReference type="SAM" id="Phobius"/>
    </source>
</evidence>
<dbReference type="InterPro" id="IPR002347">
    <property type="entry name" value="SDR_fam"/>
</dbReference>
<reference evidence="3" key="1">
    <citation type="submission" date="2020-11" db="EMBL/GenBank/DDBJ databases">
        <authorList>
            <person name="Tran Van P."/>
        </authorList>
    </citation>
    <scope>NUCLEOTIDE SEQUENCE</scope>
</reference>
<keyword evidence="2" id="KW-0812">Transmembrane</keyword>
<dbReference type="SUPFAM" id="SSF51735">
    <property type="entry name" value="NAD(P)-binding Rossmann-fold domains"/>
    <property type="match status" value="1"/>
</dbReference>
<protein>
    <submittedName>
        <fullName evidence="3">Uncharacterized protein</fullName>
    </submittedName>
</protein>
<keyword evidence="2" id="KW-0472">Membrane</keyword>
<keyword evidence="2" id="KW-1133">Transmembrane helix</keyword>
<organism evidence="3">
    <name type="scientific">Timema monikensis</name>
    <dbReference type="NCBI Taxonomy" id="170555"/>
    <lineage>
        <taxon>Eukaryota</taxon>
        <taxon>Metazoa</taxon>
        <taxon>Ecdysozoa</taxon>
        <taxon>Arthropoda</taxon>
        <taxon>Hexapoda</taxon>
        <taxon>Insecta</taxon>
        <taxon>Pterygota</taxon>
        <taxon>Neoptera</taxon>
        <taxon>Polyneoptera</taxon>
        <taxon>Phasmatodea</taxon>
        <taxon>Timematodea</taxon>
        <taxon>Timematoidea</taxon>
        <taxon>Timematidae</taxon>
        <taxon>Timema</taxon>
    </lineage>
</organism>
<sequence>MNRVATEAGWGYAAGTHIKKLQTVQNKVLRTITGTDIRTRVDHLHEITKTKTLQEIFKERREKFYKQSAEHENPTSTMRYSLLLLLVTSVITFNVLKLLYVSWFPDLMVNLSLGLLTIVLADLLVKLAANVLPRKLLPDLENKAVFITGAGAQELKSGTSSKLHIVPLDVTKEKDVDKAVEYIKATQGDQGIWAVINNAGILSIGETELMTVEIFQRLIEVNTIGSVRVAKAFLPLIRKSKGRLVFTASCAGRATFPGLVPYSMSKHAIVSFIDGLRREMRKWSVTVHGIEPMIYRTPMSILEPYKIFLNQQWLTLPEETRQLYGDSYVDKYMDIINLALTIDCRSNLQEVIDDLIDATVGASPKNHYIPGLTKQFIPKLAQFLNESIMDYIIDLIISIPVSDTSPDTQLHMKFESTGDRTRDLWILLPGTLITEAVEQTYRQHLLPGVTLPGFVDTSVRTSGHWVLVLESNRCVQGTGFESVGGVSRAIG</sequence>
<dbReference type="InterPro" id="IPR020904">
    <property type="entry name" value="Sc_DH/Rdtase_CS"/>
</dbReference>
<dbReference type="GO" id="GO:0016491">
    <property type="term" value="F:oxidoreductase activity"/>
    <property type="evidence" value="ECO:0007669"/>
    <property type="project" value="UniProtKB-KW"/>
</dbReference>
<dbReference type="PRINTS" id="PR00081">
    <property type="entry name" value="GDHRDH"/>
</dbReference>
<dbReference type="EMBL" id="OB794178">
    <property type="protein sequence ID" value="CAD7429701.1"/>
    <property type="molecule type" value="Genomic_DNA"/>
</dbReference>
<name>A0A7R9E941_9NEOP</name>
<dbReference type="PROSITE" id="PS00061">
    <property type="entry name" value="ADH_SHORT"/>
    <property type="match status" value="1"/>
</dbReference>
<dbReference type="Gene3D" id="3.40.50.720">
    <property type="entry name" value="NAD(P)-binding Rossmann-like Domain"/>
    <property type="match status" value="1"/>
</dbReference>
<keyword evidence="1" id="KW-0560">Oxidoreductase</keyword>
<evidence type="ECO:0000256" key="1">
    <source>
        <dbReference type="ARBA" id="ARBA00023002"/>
    </source>
</evidence>
<proteinExistence type="predicted"/>